<keyword evidence="2" id="KW-0808">Transferase</keyword>
<dbReference type="CDD" id="cd02440">
    <property type="entry name" value="AdoMet_MTases"/>
    <property type="match status" value="1"/>
</dbReference>
<evidence type="ECO:0000256" key="4">
    <source>
        <dbReference type="ARBA" id="ARBA00023453"/>
    </source>
</evidence>
<dbReference type="PANTHER" id="PTHR10509">
    <property type="entry name" value="O-METHYLTRANSFERASE-RELATED"/>
    <property type="match status" value="1"/>
</dbReference>
<dbReference type="SUPFAM" id="SSF53335">
    <property type="entry name" value="S-adenosyl-L-methionine-dependent methyltransferases"/>
    <property type="match status" value="1"/>
</dbReference>
<keyword evidence="3" id="KW-0949">S-adenosyl-L-methionine</keyword>
<name>A0A0N5BML4_STREA</name>
<dbReference type="Pfam" id="PF01596">
    <property type="entry name" value="Methyltransf_3"/>
    <property type="match status" value="1"/>
</dbReference>
<accession>A0A0N5BML4</accession>
<evidence type="ECO:0000256" key="1">
    <source>
        <dbReference type="ARBA" id="ARBA00022603"/>
    </source>
</evidence>
<evidence type="ECO:0000313" key="6">
    <source>
        <dbReference type="WBParaSite" id="SPAL_0000715300.1"/>
    </source>
</evidence>
<keyword evidence="5" id="KW-1185">Reference proteome</keyword>
<dbReference type="PROSITE" id="PS51682">
    <property type="entry name" value="SAM_OMT_I"/>
    <property type="match status" value="1"/>
</dbReference>
<dbReference type="InterPro" id="IPR029063">
    <property type="entry name" value="SAM-dependent_MTases_sf"/>
</dbReference>
<dbReference type="Gene3D" id="3.40.50.150">
    <property type="entry name" value="Vaccinia Virus protein VP39"/>
    <property type="match status" value="1"/>
</dbReference>
<dbReference type="GO" id="GO:0032259">
    <property type="term" value="P:methylation"/>
    <property type="evidence" value="ECO:0007669"/>
    <property type="project" value="UniProtKB-KW"/>
</dbReference>
<dbReference type="Proteomes" id="UP000046392">
    <property type="component" value="Unplaced"/>
</dbReference>
<dbReference type="PANTHER" id="PTHR10509:SF93">
    <property type="entry name" value="CATECHOL O-METHYLTRANSFERASE DOMAIN-CONTAINING PROTEIN 1"/>
    <property type="match status" value="1"/>
</dbReference>
<dbReference type="GO" id="GO:0008171">
    <property type="term" value="F:O-methyltransferase activity"/>
    <property type="evidence" value="ECO:0007669"/>
    <property type="project" value="InterPro"/>
</dbReference>
<dbReference type="WBParaSite" id="SPAL_0000715300.1">
    <property type="protein sequence ID" value="SPAL_0000715300.1"/>
    <property type="gene ID" value="SPAL_0000715300"/>
</dbReference>
<dbReference type="STRING" id="174720.A0A0N5BML4"/>
<sequence length="241" mass="26724">MEAKNDAEEMKRRQYDASVAKSHDSNASTIIKYCTSITVKQSQLEKDIMKNTIENHRMARMLGAPEVLQMGKNFIRLIKGGKCLDIGTFTGASAVAWATAVPDDGKVYSFDISHDALDSIGRPLIEKYPDISNKISFIKGQALDSLDQLIINGESGTWDFAFIDADKTSYPNYYERVMKLLRPGGVILVDNSLMRGNVADPECNDEGPVAVRKLNKMISEDNNCDNMLLNVGDGTHVVFKH</sequence>
<evidence type="ECO:0000256" key="2">
    <source>
        <dbReference type="ARBA" id="ARBA00022679"/>
    </source>
</evidence>
<reference evidence="6" key="1">
    <citation type="submission" date="2017-02" db="UniProtKB">
        <authorList>
            <consortium name="WormBaseParasite"/>
        </authorList>
    </citation>
    <scope>IDENTIFICATION</scope>
</reference>
<dbReference type="AlphaFoldDB" id="A0A0N5BML4"/>
<dbReference type="InterPro" id="IPR050362">
    <property type="entry name" value="Cation-dep_OMT"/>
</dbReference>
<evidence type="ECO:0000256" key="3">
    <source>
        <dbReference type="ARBA" id="ARBA00022691"/>
    </source>
</evidence>
<keyword evidence="1" id="KW-0489">Methyltransferase</keyword>
<proteinExistence type="inferred from homology"/>
<organism evidence="5 6">
    <name type="scientific">Strongyloides papillosus</name>
    <name type="common">Intestinal threadworm</name>
    <dbReference type="NCBI Taxonomy" id="174720"/>
    <lineage>
        <taxon>Eukaryota</taxon>
        <taxon>Metazoa</taxon>
        <taxon>Ecdysozoa</taxon>
        <taxon>Nematoda</taxon>
        <taxon>Chromadorea</taxon>
        <taxon>Rhabditida</taxon>
        <taxon>Tylenchina</taxon>
        <taxon>Panagrolaimomorpha</taxon>
        <taxon>Strongyloidoidea</taxon>
        <taxon>Strongyloididae</taxon>
        <taxon>Strongyloides</taxon>
    </lineage>
</organism>
<dbReference type="InterPro" id="IPR002935">
    <property type="entry name" value="SAM_O-MeTrfase"/>
</dbReference>
<protein>
    <submittedName>
        <fullName evidence="6">O-methyltransferase</fullName>
    </submittedName>
</protein>
<comment type="similarity">
    <text evidence="4">Belongs to the class I-like SAM-binding methyltransferase superfamily. Cation-dependent O-methyltransferase family.</text>
</comment>
<dbReference type="GO" id="GO:0008757">
    <property type="term" value="F:S-adenosylmethionine-dependent methyltransferase activity"/>
    <property type="evidence" value="ECO:0007669"/>
    <property type="project" value="TreeGrafter"/>
</dbReference>
<evidence type="ECO:0000313" key="5">
    <source>
        <dbReference type="Proteomes" id="UP000046392"/>
    </source>
</evidence>